<keyword evidence="3" id="KW-1185">Reference proteome</keyword>
<comment type="caution">
    <text evidence="2">The sequence shown here is derived from an EMBL/GenBank/DDBJ whole genome shotgun (WGS) entry which is preliminary data.</text>
</comment>
<evidence type="ECO:0000313" key="2">
    <source>
        <dbReference type="EMBL" id="KAK6919559.1"/>
    </source>
</evidence>
<gene>
    <name evidence="2" type="ORF">RJ641_015463</name>
</gene>
<proteinExistence type="inferred from homology"/>
<dbReference type="GO" id="GO:0005739">
    <property type="term" value="C:mitochondrion"/>
    <property type="evidence" value="ECO:0007669"/>
    <property type="project" value="TreeGrafter"/>
</dbReference>
<dbReference type="EMBL" id="JBAMMX010000021">
    <property type="protein sequence ID" value="KAK6919559.1"/>
    <property type="molecule type" value="Genomic_DNA"/>
</dbReference>
<dbReference type="Proteomes" id="UP001370490">
    <property type="component" value="Unassembled WGS sequence"/>
</dbReference>
<name>A0AAN8YY81_9MAGN</name>
<evidence type="ECO:0000313" key="3">
    <source>
        <dbReference type="Proteomes" id="UP001370490"/>
    </source>
</evidence>
<dbReference type="PANTHER" id="PTHR45717">
    <property type="entry name" value="OS12G0527900 PROTEIN"/>
    <property type="match status" value="1"/>
</dbReference>
<dbReference type="AlphaFoldDB" id="A0AAN8YY81"/>
<dbReference type="PANTHER" id="PTHR45717:SF10">
    <property type="entry name" value="OS10G0501000 PROTEIN"/>
    <property type="match status" value="1"/>
</dbReference>
<sequence length="369" mass="41677">MHINLFALCEIAILEIDAKPLREKKISEWMSERMNFELLLGDIAVRLDLISKFRGLEATENYFNESLMDYTPDIEAMEKLLMEMEGDVLFLMTRNPYAIAARVYAKAGLRDKASQALRKSEHLMFDEVYSIWNKYKEMGKTYNLGYLVMSSPPRKLDDTEEGFSAEKAFIDTQTCQTDLMDKAVNTVKKAILENHCSWWKPRKLDLSSRLKYLKEKGDVESAEDILTSLKERSECLGAEWRSWKSPEQLGKSRNPRKVVAKKSRKECALVTASSLSTDRGRGVVIAVREDEGSIEVIVVEVDGKGDAETVAVGRSSEGGKRIGVLGIENSRNEVPSLSEFEGDLGLFFVTFSLDSIMALKTVNSSFIFL</sequence>
<protein>
    <submittedName>
        <fullName evidence="2">Uncharacterized protein</fullName>
    </submittedName>
</protein>
<accession>A0AAN8YY81</accession>
<comment type="similarity">
    <text evidence="1">Belongs to the PPR family. P subfamily.</text>
</comment>
<evidence type="ECO:0000256" key="1">
    <source>
        <dbReference type="ARBA" id="ARBA00007626"/>
    </source>
</evidence>
<reference evidence="2 3" key="1">
    <citation type="submission" date="2023-12" db="EMBL/GenBank/DDBJ databases">
        <title>A high-quality genome assembly for Dillenia turbinata (Dilleniales).</title>
        <authorList>
            <person name="Chanderbali A."/>
        </authorList>
    </citation>
    <scope>NUCLEOTIDE SEQUENCE [LARGE SCALE GENOMIC DNA]</scope>
    <source>
        <strain evidence="2">LSX21</strain>
        <tissue evidence="2">Leaf</tissue>
    </source>
</reference>
<organism evidence="2 3">
    <name type="scientific">Dillenia turbinata</name>
    <dbReference type="NCBI Taxonomy" id="194707"/>
    <lineage>
        <taxon>Eukaryota</taxon>
        <taxon>Viridiplantae</taxon>
        <taxon>Streptophyta</taxon>
        <taxon>Embryophyta</taxon>
        <taxon>Tracheophyta</taxon>
        <taxon>Spermatophyta</taxon>
        <taxon>Magnoliopsida</taxon>
        <taxon>eudicotyledons</taxon>
        <taxon>Gunneridae</taxon>
        <taxon>Pentapetalae</taxon>
        <taxon>Dilleniales</taxon>
        <taxon>Dilleniaceae</taxon>
        <taxon>Dillenia</taxon>
    </lineage>
</organism>